<comment type="caution">
    <text evidence="2">The sequence shown here is derived from an EMBL/GenBank/DDBJ whole genome shotgun (WGS) entry which is preliminary data.</text>
</comment>
<sequence>MINFEILIDDAFSVITGDSTLTPIENKRVFSLINTFEDGFWHHSKFHKFIWNNIKETALSYRERQALALEGEDSLLTEAAINLRLSESENDIGRGSEISEILLYGIMKKYYYALPIVPKIFYKQNTQDNAKGADSVHIVIENENSFSLWFGESKFYNSIENARLDVIIDSVKDSLTLRKIKKENKLITNLSDINDFDEISTELRAKIVQSLSQEQSIDSIKPILNIPILLLYECSITNGTSHLTEEYKTQIVTHHKERAIEYFKRQIHKCNDVDLYSEIKFHIILFPVPEKKPIVDKFIEKAQVYRN</sequence>
<keyword evidence="3" id="KW-1185">Reference proteome</keyword>
<reference evidence="2" key="1">
    <citation type="submission" date="2022-10" db="EMBL/GenBank/DDBJ databases">
        <title>Two novel species of Flavobacterium.</title>
        <authorList>
            <person name="Liu Q."/>
            <person name="Xin Y.-H."/>
        </authorList>
    </citation>
    <scope>NUCLEOTIDE SEQUENCE</scope>
    <source>
        <strain evidence="2">LS1R49</strain>
    </source>
</reference>
<dbReference type="Proteomes" id="UP001151079">
    <property type="component" value="Unassembled WGS sequence"/>
</dbReference>
<evidence type="ECO:0000313" key="3">
    <source>
        <dbReference type="Proteomes" id="UP001151079"/>
    </source>
</evidence>
<dbReference type="Pfam" id="PF08878">
    <property type="entry name" value="HamA"/>
    <property type="match status" value="1"/>
</dbReference>
<evidence type="ECO:0000259" key="1">
    <source>
        <dbReference type="Pfam" id="PF08878"/>
    </source>
</evidence>
<proteinExistence type="predicted"/>
<dbReference type="InterPro" id="IPR014976">
    <property type="entry name" value="AbpA_HamA_C"/>
</dbReference>
<dbReference type="RefSeq" id="WP_264204488.1">
    <property type="nucleotide sequence ID" value="NZ_JAOZEW010000001.1"/>
</dbReference>
<protein>
    <submittedName>
        <fullName evidence="2">DUF1837 domain-containing protein</fullName>
    </submittedName>
</protein>
<dbReference type="AlphaFoldDB" id="A0A9X2ZEL8"/>
<accession>A0A9X2ZEL8</accession>
<gene>
    <name evidence="2" type="ORF">OIU83_01380</name>
</gene>
<dbReference type="EMBL" id="JAOZEW010000001">
    <property type="protein sequence ID" value="MCV9926288.1"/>
    <property type="molecule type" value="Genomic_DNA"/>
</dbReference>
<organism evidence="2 3">
    <name type="scientific">Flavobacterium shii</name>
    <dbReference type="NCBI Taxonomy" id="2987687"/>
    <lineage>
        <taxon>Bacteria</taxon>
        <taxon>Pseudomonadati</taxon>
        <taxon>Bacteroidota</taxon>
        <taxon>Flavobacteriia</taxon>
        <taxon>Flavobacteriales</taxon>
        <taxon>Flavobacteriaceae</taxon>
        <taxon>Flavobacterium</taxon>
    </lineage>
</organism>
<evidence type="ECO:0000313" key="2">
    <source>
        <dbReference type="EMBL" id="MCV9926288.1"/>
    </source>
</evidence>
<feature type="domain" description="Anti-bacteriophage protein A/HamA C-terminal" evidence="1">
    <location>
        <begin position="21"/>
        <end position="302"/>
    </location>
</feature>
<name>A0A9X2ZEL8_9FLAO</name>